<protein>
    <submittedName>
        <fullName evidence="1">Uncharacterized protein</fullName>
    </submittedName>
</protein>
<dbReference type="GO" id="GO:0016887">
    <property type="term" value="F:ATP hydrolysis activity"/>
    <property type="evidence" value="ECO:0007669"/>
    <property type="project" value="InterPro"/>
</dbReference>
<dbReference type="EMBL" id="JAHRHJ020000009">
    <property type="protein sequence ID" value="KAH9302358.1"/>
    <property type="molecule type" value="Genomic_DNA"/>
</dbReference>
<dbReference type="Proteomes" id="UP000824469">
    <property type="component" value="Unassembled WGS sequence"/>
</dbReference>
<keyword evidence="2" id="KW-1185">Reference proteome</keyword>
<feature type="non-terminal residue" evidence="1">
    <location>
        <position position="1"/>
    </location>
</feature>
<dbReference type="PANTHER" id="PTHR23336">
    <property type="entry name" value="ZINC FINGER CW-TYPE COILED-COIL DOMAIN PROTEIN 3"/>
    <property type="match status" value="1"/>
</dbReference>
<accession>A0AA38CTD3</accession>
<evidence type="ECO:0000313" key="2">
    <source>
        <dbReference type="Proteomes" id="UP000824469"/>
    </source>
</evidence>
<dbReference type="GO" id="GO:0005634">
    <property type="term" value="C:nucleus"/>
    <property type="evidence" value="ECO:0007669"/>
    <property type="project" value="TreeGrafter"/>
</dbReference>
<dbReference type="AlphaFoldDB" id="A0AA38CTD3"/>
<name>A0AA38CTD3_TAXCH</name>
<dbReference type="SUPFAM" id="SSF55874">
    <property type="entry name" value="ATPase domain of HSP90 chaperone/DNA topoisomerase II/histidine kinase"/>
    <property type="match status" value="1"/>
</dbReference>
<dbReference type="Pfam" id="PF13589">
    <property type="entry name" value="HATPase_c_3"/>
    <property type="match status" value="1"/>
</dbReference>
<gene>
    <name evidence="1" type="ORF">KI387_013941</name>
</gene>
<dbReference type="InterPro" id="IPR045261">
    <property type="entry name" value="MORC_ATPase"/>
</dbReference>
<dbReference type="PANTHER" id="PTHR23336:SF11">
    <property type="entry name" value="OS06G0622000 PROTEIN"/>
    <property type="match status" value="1"/>
</dbReference>
<reference evidence="1 2" key="1">
    <citation type="journal article" date="2021" name="Nat. Plants">
        <title>The Taxus genome provides insights into paclitaxel biosynthesis.</title>
        <authorList>
            <person name="Xiong X."/>
            <person name="Gou J."/>
            <person name="Liao Q."/>
            <person name="Li Y."/>
            <person name="Zhou Q."/>
            <person name="Bi G."/>
            <person name="Li C."/>
            <person name="Du R."/>
            <person name="Wang X."/>
            <person name="Sun T."/>
            <person name="Guo L."/>
            <person name="Liang H."/>
            <person name="Lu P."/>
            <person name="Wu Y."/>
            <person name="Zhang Z."/>
            <person name="Ro D.K."/>
            <person name="Shang Y."/>
            <person name="Huang S."/>
            <person name="Yan J."/>
        </authorList>
    </citation>
    <scope>NUCLEOTIDE SEQUENCE [LARGE SCALE GENOMIC DNA]</scope>
    <source>
        <strain evidence="1">Ta-2019</strain>
    </source>
</reference>
<feature type="non-terminal residue" evidence="1">
    <location>
        <position position="282"/>
    </location>
</feature>
<dbReference type="InterPro" id="IPR036890">
    <property type="entry name" value="HATPase_C_sf"/>
</dbReference>
<dbReference type="Gene3D" id="3.30.565.10">
    <property type="entry name" value="Histidine kinase-like ATPase, C-terminal domain"/>
    <property type="match status" value="1"/>
</dbReference>
<evidence type="ECO:0000313" key="1">
    <source>
        <dbReference type="EMBL" id="KAH9302358.1"/>
    </source>
</evidence>
<proteinExistence type="predicted"/>
<sequence length="282" mass="31861">VAVCQHGNYEFLITPPAGRNLANWDRVSVAYRLKELPNDGEGLGFIESAGNRIRDNVSARVDNRLKPQTLALHTNRSQVIVKSEDFRRPRVIPEDACLWPQNSQALCPRPVNGDVPCNVSRNHQEDGLYAVNDRTLYQTICPSPRVPVNTKQHITSAEIEHKTPLYSPREVWQEKSSTDRVKPRYGVNPEYLNTLRHSHNEWAFGALAELIDNSRDANASRLDISIQMEFHKRAEQKIPVLSVIDNGCGMSHSEILRMVSLGHARPTEDNTDHIGRFGVGFK</sequence>
<organism evidence="1 2">
    <name type="scientific">Taxus chinensis</name>
    <name type="common">Chinese yew</name>
    <name type="synonym">Taxus wallichiana var. chinensis</name>
    <dbReference type="NCBI Taxonomy" id="29808"/>
    <lineage>
        <taxon>Eukaryota</taxon>
        <taxon>Viridiplantae</taxon>
        <taxon>Streptophyta</taxon>
        <taxon>Embryophyta</taxon>
        <taxon>Tracheophyta</taxon>
        <taxon>Spermatophyta</taxon>
        <taxon>Pinopsida</taxon>
        <taxon>Pinidae</taxon>
        <taxon>Conifers II</taxon>
        <taxon>Cupressales</taxon>
        <taxon>Taxaceae</taxon>
        <taxon>Taxus</taxon>
    </lineage>
</organism>
<comment type="caution">
    <text evidence="1">The sequence shown here is derived from an EMBL/GenBank/DDBJ whole genome shotgun (WGS) entry which is preliminary data.</text>
</comment>